<evidence type="ECO:0000313" key="1">
    <source>
        <dbReference type="EMBL" id="TFK63353.1"/>
    </source>
</evidence>
<keyword evidence="2" id="KW-1185">Reference proteome</keyword>
<gene>
    <name evidence="1" type="ORF">BDN72DRAFT_324071</name>
</gene>
<protein>
    <submittedName>
        <fullName evidence="1">Uncharacterized protein</fullName>
    </submittedName>
</protein>
<accession>A0ACD3ABU2</accession>
<dbReference type="EMBL" id="ML208527">
    <property type="protein sequence ID" value="TFK63353.1"/>
    <property type="molecule type" value="Genomic_DNA"/>
</dbReference>
<reference evidence="1 2" key="1">
    <citation type="journal article" date="2019" name="Nat. Ecol. Evol.">
        <title>Megaphylogeny resolves global patterns of mushroom evolution.</title>
        <authorList>
            <person name="Varga T."/>
            <person name="Krizsan K."/>
            <person name="Foldi C."/>
            <person name="Dima B."/>
            <person name="Sanchez-Garcia M."/>
            <person name="Sanchez-Ramirez S."/>
            <person name="Szollosi G.J."/>
            <person name="Szarkandi J.G."/>
            <person name="Papp V."/>
            <person name="Albert L."/>
            <person name="Andreopoulos W."/>
            <person name="Angelini C."/>
            <person name="Antonin V."/>
            <person name="Barry K.W."/>
            <person name="Bougher N.L."/>
            <person name="Buchanan P."/>
            <person name="Buyck B."/>
            <person name="Bense V."/>
            <person name="Catcheside P."/>
            <person name="Chovatia M."/>
            <person name="Cooper J."/>
            <person name="Damon W."/>
            <person name="Desjardin D."/>
            <person name="Finy P."/>
            <person name="Geml J."/>
            <person name="Haridas S."/>
            <person name="Hughes K."/>
            <person name="Justo A."/>
            <person name="Karasinski D."/>
            <person name="Kautmanova I."/>
            <person name="Kiss B."/>
            <person name="Kocsube S."/>
            <person name="Kotiranta H."/>
            <person name="LaButti K.M."/>
            <person name="Lechner B.E."/>
            <person name="Liimatainen K."/>
            <person name="Lipzen A."/>
            <person name="Lukacs Z."/>
            <person name="Mihaltcheva S."/>
            <person name="Morgado L.N."/>
            <person name="Niskanen T."/>
            <person name="Noordeloos M.E."/>
            <person name="Ohm R.A."/>
            <person name="Ortiz-Santana B."/>
            <person name="Ovrebo C."/>
            <person name="Racz N."/>
            <person name="Riley R."/>
            <person name="Savchenko A."/>
            <person name="Shiryaev A."/>
            <person name="Soop K."/>
            <person name="Spirin V."/>
            <person name="Szebenyi C."/>
            <person name="Tomsovsky M."/>
            <person name="Tulloss R.E."/>
            <person name="Uehling J."/>
            <person name="Grigoriev I.V."/>
            <person name="Vagvolgyi C."/>
            <person name="Papp T."/>
            <person name="Martin F.M."/>
            <person name="Miettinen O."/>
            <person name="Hibbett D.S."/>
            <person name="Nagy L.G."/>
        </authorList>
    </citation>
    <scope>NUCLEOTIDE SEQUENCE [LARGE SCALE GENOMIC DNA]</scope>
    <source>
        <strain evidence="1 2">NL-1719</strain>
    </source>
</reference>
<evidence type="ECO:0000313" key="2">
    <source>
        <dbReference type="Proteomes" id="UP000308600"/>
    </source>
</evidence>
<proteinExistence type="predicted"/>
<dbReference type="Proteomes" id="UP000308600">
    <property type="component" value="Unassembled WGS sequence"/>
</dbReference>
<name>A0ACD3ABU2_9AGAR</name>
<sequence length="579" mass="65395">MTSRLLDLPPELALAILVFLDARSLVACKTVCSRFLKIITNDTELQYIIELFSVGMIDNHNSSPSTGTIWPNACLRLQTLKSFLQIRNGLYDLRNYSVDGFRVINQDSQTDAWCPSLVIKTFSSHDIQAGIEGNHEWQDGRDYKWRYFPGILSWKYGPHFHFVKLPGKMRGVAMKTWKLDLRTTFGNEGPAADDRAVSYRVDVHQDLLILMEKPARMEFKVHFLSLTTGKRHPSAHSPVHTLWFGSEEAEDPDWSTSYSIVTYDHHIAISISSDSSTPQLLILNWKTGTVLGKLSIQSFQMTFLNAHILIVAKNGADDTSQPGVPHLELFDLRFLQQPGSALSDFSALVPILRLDLLKDLEPGPDSTDHYPNWLILKTGSTGVGTSPDLEPLFTQDPRHDILVIKLRFIHPRFIVTSAGALLDFLSMNTPTIPTTTPPALVTRAFAIHEWPNCTFFHPDHSRDAPASTCGSRLMIPSISKTDPAQRSFYLFDFNTRPWRRELGGEFKPLENDLLPMDFSSHQGFPVPHIRRIISPSCTGIWLNLTEDRWISLVRGSGCNWNLGHAVIFRTELNENDYGS</sequence>
<organism evidence="1 2">
    <name type="scientific">Pluteus cervinus</name>
    <dbReference type="NCBI Taxonomy" id="181527"/>
    <lineage>
        <taxon>Eukaryota</taxon>
        <taxon>Fungi</taxon>
        <taxon>Dikarya</taxon>
        <taxon>Basidiomycota</taxon>
        <taxon>Agaricomycotina</taxon>
        <taxon>Agaricomycetes</taxon>
        <taxon>Agaricomycetidae</taxon>
        <taxon>Agaricales</taxon>
        <taxon>Pluteineae</taxon>
        <taxon>Pluteaceae</taxon>
        <taxon>Pluteus</taxon>
    </lineage>
</organism>